<accession>A0A094QF50</accession>
<dbReference type="InterPro" id="IPR014710">
    <property type="entry name" value="RmlC-like_jellyroll"/>
</dbReference>
<organism evidence="1">
    <name type="scientific">freshwater metagenome</name>
    <dbReference type="NCBI Taxonomy" id="449393"/>
    <lineage>
        <taxon>unclassified sequences</taxon>
        <taxon>metagenomes</taxon>
        <taxon>ecological metagenomes</taxon>
    </lineage>
</organism>
<dbReference type="CDD" id="cd00438">
    <property type="entry name" value="cupin_RmlC"/>
    <property type="match status" value="1"/>
</dbReference>
<evidence type="ECO:0000313" key="1">
    <source>
        <dbReference type="EMBL" id="KGA20879.1"/>
    </source>
</evidence>
<dbReference type="InterPro" id="IPR000888">
    <property type="entry name" value="RmlC-like"/>
</dbReference>
<name>A0A094QF50_9ZZZZ</name>
<dbReference type="GO" id="GO:0000271">
    <property type="term" value="P:polysaccharide biosynthetic process"/>
    <property type="evidence" value="ECO:0007669"/>
    <property type="project" value="TreeGrafter"/>
</dbReference>
<dbReference type="Gene3D" id="2.60.120.10">
    <property type="entry name" value="Jelly Rolls"/>
    <property type="match status" value="1"/>
</dbReference>
<sequence>MKVTPLKIDGAWIIELNKFEDGRGFFYESFREEIAKKYFGREFNIKQSNTSVSKKGSIRGIHYALVPPSQAKYVQCQKGSIVDYIIDVRVGSPTFSQFVEVELSATTPQAIFIEEGLAHAFVALEDETVVTYFVSENYNPEREKGINPFDSDLNIKWPDINLELSEKDKLAISLKEAQVQNLLPTFDDCKKFIKSLN</sequence>
<dbReference type="AlphaFoldDB" id="A0A094QF50"/>
<proteinExistence type="predicted"/>
<evidence type="ECO:0008006" key="2">
    <source>
        <dbReference type="Google" id="ProtNLM"/>
    </source>
</evidence>
<dbReference type="Pfam" id="PF00908">
    <property type="entry name" value="dTDP_sugar_isom"/>
    <property type="match status" value="1"/>
</dbReference>
<dbReference type="GO" id="GO:0019305">
    <property type="term" value="P:dTDP-rhamnose biosynthetic process"/>
    <property type="evidence" value="ECO:0007669"/>
    <property type="project" value="TreeGrafter"/>
</dbReference>
<protein>
    <recommendedName>
        <fullName evidence="2">dTDP-4-dehydrorhamnose 3,5-epimerase</fullName>
    </recommendedName>
</protein>
<dbReference type="InterPro" id="IPR011051">
    <property type="entry name" value="RmlC_Cupin_sf"/>
</dbReference>
<dbReference type="PANTHER" id="PTHR21047">
    <property type="entry name" value="DTDP-6-DEOXY-D-GLUCOSE-3,5 EPIMERASE"/>
    <property type="match status" value="1"/>
</dbReference>
<dbReference type="EMBL" id="JNSL01000019">
    <property type="protein sequence ID" value="KGA20879.1"/>
    <property type="molecule type" value="Genomic_DNA"/>
</dbReference>
<gene>
    <name evidence="1" type="ORF">GM51_4745</name>
</gene>
<reference evidence="1" key="1">
    <citation type="submission" date="2014-06" db="EMBL/GenBank/DDBJ databases">
        <title>Key roles for freshwater Actinobacteria revealed by deep metagenomic sequencing.</title>
        <authorList>
            <person name="Ghai R."/>
            <person name="Mizuno C.M."/>
            <person name="Picazo A."/>
            <person name="Camacho A."/>
            <person name="Rodriguez-Valera F."/>
        </authorList>
    </citation>
    <scope>NUCLEOTIDE SEQUENCE</scope>
</reference>
<dbReference type="PANTHER" id="PTHR21047:SF2">
    <property type="entry name" value="THYMIDINE DIPHOSPHO-4-KETO-RHAMNOSE 3,5-EPIMERASE"/>
    <property type="match status" value="1"/>
</dbReference>
<dbReference type="GO" id="GO:0008830">
    <property type="term" value="F:dTDP-4-dehydrorhamnose 3,5-epimerase activity"/>
    <property type="evidence" value="ECO:0007669"/>
    <property type="project" value="InterPro"/>
</dbReference>
<comment type="caution">
    <text evidence="1">The sequence shown here is derived from an EMBL/GenBank/DDBJ whole genome shotgun (WGS) entry which is preliminary data.</text>
</comment>
<dbReference type="SUPFAM" id="SSF51182">
    <property type="entry name" value="RmlC-like cupins"/>
    <property type="match status" value="1"/>
</dbReference>
<dbReference type="GO" id="GO:0005829">
    <property type="term" value="C:cytosol"/>
    <property type="evidence" value="ECO:0007669"/>
    <property type="project" value="TreeGrafter"/>
</dbReference>